<dbReference type="CTD" id="185903"/>
<dbReference type="Proteomes" id="UP000001940">
    <property type="component" value="Chromosome X"/>
</dbReference>
<dbReference type="PaxDb" id="6239-F47B10.4"/>
<accession>Q20504</accession>
<evidence type="ECO:0000313" key="2">
    <source>
        <dbReference type="Proteomes" id="UP000001940"/>
    </source>
</evidence>
<proteinExistence type="predicted"/>
<keyword evidence="2" id="KW-1185">Reference proteome</keyword>
<dbReference type="HOGENOM" id="CLU_2707130_0_0_1"/>
<gene>
    <name evidence="1" type="ORF">CELE_F47B10.4</name>
    <name evidence="1 3" type="ORF">F47B10.4</name>
</gene>
<name>Q20504_CAEEL</name>
<evidence type="ECO:0000313" key="1">
    <source>
        <dbReference type="EMBL" id="CAA91984.1"/>
    </source>
</evidence>
<dbReference type="eggNOG" id="ENOG502TFS0">
    <property type="taxonomic scope" value="Eukaryota"/>
</dbReference>
<evidence type="ECO:0000313" key="3">
    <source>
        <dbReference type="WormBase" id="F47B10.4"/>
    </source>
</evidence>
<sequence>MQSKVSILIERVNVIEEQPVKLQEFDDDVYPGIVIAVEQTSFFARCKKVIVNTVVSMTCGVSNIPYSFFARTNQTAGPKPACITINDLPPV</sequence>
<dbReference type="KEGG" id="cel:CELE_F47B10.4"/>
<dbReference type="Bgee" id="WBGene00009815">
    <property type="expression patterns" value="Expressed in larva"/>
</dbReference>
<dbReference type="GeneID" id="185903"/>
<dbReference type="FunCoup" id="Q20504">
    <property type="interactions" value="358"/>
</dbReference>
<protein>
    <submittedName>
        <fullName evidence="1">ADH_N domain-containing protein</fullName>
    </submittedName>
</protein>
<dbReference type="OMA" id="MICGVAN"/>
<dbReference type="AGR" id="WB:WBGene00009815"/>
<dbReference type="RefSeq" id="NP_509818.1">
    <property type="nucleotide sequence ID" value="NM_077417.1"/>
</dbReference>
<dbReference type="UCSC" id="F47B10.4">
    <property type="organism name" value="c. elegans"/>
</dbReference>
<dbReference type="PIR" id="T22335">
    <property type="entry name" value="T22335"/>
</dbReference>
<dbReference type="InParanoid" id="Q20504"/>
<organism evidence="1 2">
    <name type="scientific">Caenorhabditis elegans</name>
    <dbReference type="NCBI Taxonomy" id="6239"/>
    <lineage>
        <taxon>Eukaryota</taxon>
        <taxon>Metazoa</taxon>
        <taxon>Ecdysozoa</taxon>
        <taxon>Nematoda</taxon>
        <taxon>Chromadorea</taxon>
        <taxon>Rhabditida</taxon>
        <taxon>Rhabditina</taxon>
        <taxon>Rhabditomorpha</taxon>
        <taxon>Rhabditoidea</taxon>
        <taxon>Rhabditidae</taxon>
        <taxon>Peloderinae</taxon>
        <taxon>Caenorhabditis</taxon>
    </lineage>
</organism>
<dbReference type="WormBase" id="F47B10.4">
    <property type="protein sequence ID" value="CE03354"/>
    <property type="gene ID" value="WBGene00009815"/>
</dbReference>
<dbReference type="EMBL" id="BX284606">
    <property type="protein sequence ID" value="CAA91984.1"/>
    <property type="molecule type" value="Genomic_DNA"/>
</dbReference>
<dbReference type="AlphaFoldDB" id="Q20504"/>
<reference evidence="1 2" key="1">
    <citation type="journal article" date="1998" name="Science">
        <title>Genome sequence of the nematode C. elegans: a platform for investigating biology.</title>
        <authorList>
            <consortium name="The C. elegans sequencing consortium"/>
            <person name="Sulson J.E."/>
            <person name="Waterston R."/>
        </authorList>
    </citation>
    <scope>NUCLEOTIDE SEQUENCE [LARGE SCALE GENOMIC DNA]</scope>
    <source>
        <strain evidence="1 2">Bristol N2</strain>
    </source>
</reference>